<evidence type="ECO:0000313" key="4">
    <source>
        <dbReference type="EMBL" id="PWL07990.1"/>
    </source>
</evidence>
<dbReference type="InterPro" id="IPR050194">
    <property type="entry name" value="Glycosyltransferase_grp1"/>
</dbReference>
<feature type="domain" description="Glycosyltransferase subfamily 4-like N-terminal" evidence="2">
    <location>
        <begin position="15"/>
        <end position="178"/>
    </location>
</feature>
<dbReference type="PANTHER" id="PTHR45947:SF3">
    <property type="entry name" value="SULFOQUINOVOSYL TRANSFERASE SQD2"/>
    <property type="match status" value="1"/>
</dbReference>
<reference evidence="3 5" key="2">
    <citation type="journal article" date="2017" name="BMC Genomics">
        <title>Genomic analysis of methanogenic archaea reveals a shift towards energy conservation.</title>
        <authorList>
            <person name="Gilmore S.P."/>
            <person name="Henske J.K."/>
            <person name="Sexton J.A."/>
            <person name="Solomon K.V."/>
            <person name="Seppala S."/>
            <person name="Yoo J.I."/>
            <person name="Huyett L.M."/>
            <person name="Pressman A."/>
            <person name="Cogan J.Z."/>
            <person name="Kivenson V."/>
            <person name="Peng X."/>
            <person name="Tan Y."/>
            <person name="Valentine D.L."/>
            <person name="O'Malley M.A."/>
        </authorList>
    </citation>
    <scope>NUCLEOTIDE SEQUENCE [LARGE SCALE GENOMIC DNA]</scope>
    <source>
        <strain evidence="3 5">1R-7</strain>
    </source>
</reference>
<evidence type="ECO:0000313" key="5">
    <source>
        <dbReference type="Proteomes" id="UP000217528"/>
    </source>
</evidence>
<dbReference type="EMBL" id="LMVN01000007">
    <property type="protein sequence ID" value="PAV07826.1"/>
    <property type="molecule type" value="Genomic_DNA"/>
</dbReference>
<feature type="domain" description="Glycosyl transferase family 1" evidence="1">
    <location>
        <begin position="192"/>
        <end position="348"/>
    </location>
</feature>
<keyword evidence="5" id="KW-1185">Reference proteome</keyword>
<dbReference type="EMBL" id="LWMS01000042">
    <property type="protein sequence ID" value="PWL07990.1"/>
    <property type="molecule type" value="Genomic_DNA"/>
</dbReference>
<dbReference type="Proteomes" id="UP000217528">
    <property type="component" value="Unassembled WGS sequence"/>
</dbReference>
<protein>
    <submittedName>
        <fullName evidence="4">GDP-mannose-dependent alpha-(1-2)-phosphatidylinositol mannosyltransferase</fullName>
        <ecNumber evidence="4">2.4.1.345</ecNumber>
    </submittedName>
</protein>
<dbReference type="Proteomes" id="UP000246004">
    <property type="component" value="Unassembled WGS sequence"/>
</dbReference>
<dbReference type="Pfam" id="PF13439">
    <property type="entry name" value="Glyco_transf_4"/>
    <property type="match status" value="1"/>
</dbReference>
<comment type="caution">
    <text evidence="3">The sequence shown here is derived from an EMBL/GenBank/DDBJ whole genome shotgun (WGS) entry which is preliminary data.</text>
</comment>
<evidence type="ECO:0000313" key="3">
    <source>
        <dbReference type="EMBL" id="PAV07826.1"/>
    </source>
</evidence>
<keyword evidence="4" id="KW-0328">Glycosyltransferase</keyword>
<dbReference type="Gene3D" id="3.40.50.2000">
    <property type="entry name" value="Glycogen Phosphorylase B"/>
    <property type="match status" value="2"/>
</dbReference>
<proteinExistence type="predicted"/>
<name>A0A2A2HET1_9EURY</name>
<dbReference type="AlphaFoldDB" id="A0A2A2HET1"/>
<organism evidence="3 5">
    <name type="scientific">Methanosphaera cuniculi</name>
    <dbReference type="NCBI Taxonomy" id="1077256"/>
    <lineage>
        <taxon>Archaea</taxon>
        <taxon>Methanobacteriati</taxon>
        <taxon>Methanobacteriota</taxon>
        <taxon>Methanomada group</taxon>
        <taxon>Methanobacteria</taxon>
        <taxon>Methanobacteriales</taxon>
        <taxon>Methanobacteriaceae</taxon>
        <taxon>Methanosphaera</taxon>
    </lineage>
</organism>
<dbReference type="SUPFAM" id="SSF53756">
    <property type="entry name" value="UDP-Glycosyltransferase/glycogen phosphorylase"/>
    <property type="match status" value="1"/>
</dbReference>
<reference evidence="4 6" key="1">
    <citation type="submission" date="2016-04" db="EMBL/GenBank/DDBJ databases">
        <title>Genome sequence of Methanosphaera cuniculi DSM 4103.</title>
        <authorList>
            <person name="Poehlein A."/>
            <person name="Seedorf H."/>
            <person name="Daniel R."/>
        </authorList>
    </citation>
    <scope>NUCLEOTIDE SEQUENCE [LARGE SCALE GENOMIC DNA]</scope>
    <source>
        <strain evidence="4 6">DSM 4103</strain>
    </source>
</reference>
<dbReference type="PANTHER" id="PTHR45947">
    <property type="entry name" value="SULFOQUINOVOSYL TRANSFERASE SQD2"/>
    <property type="match status" value="1"/>
</dbReference>
<evidence type="ECO:0000313" key="6">
    <source>
        <dbReference type="Proteomes" id="UP000246004"/>
    </source>
</evidence>
<gene>
    <name evidence="4" type="primary">pimA</name>
    <name evidence="3" type="ORF">ASJ82_02540</name>
    <name evidence="4" type="ORF">MSCUN_12330</name>
</gene>
<dbReference type="EC" id="2.4.1.345" evidence="4"/>
<keyword evidence="4" id="KW-0808">Transferase</keyword>
<dbReference type="InterPro" id="IPR028098">
    <property type="entry name" value="Glyco_trans_4-like_N"/>
</dbReference>
<evidence type="ECO:0000259" key="1">
    <source>
        <dbReference type="Pfam" id="PF00534"/>
    </source>
</evidence>
<dbReference type="GO" id="GO:0043750">
    <property type="term" value="F:phosphatidylinositol alpha-mannosyltransferase activity"/>
    <property type="evidence" value="ECO:0007669"/>
    <property type="project" value="UniProtKB-EC"/>
</dbReference>
<dbReference type="Pfam" id="PF00534">
    <property type="entry name" value="Glycos_transf_1"/>
    <property type="match status" value="1"/>
</dbReference>
<evidence type="ECO:0000259" key="2">
    <source>
        <dbReference type="Pfam" id="PF13439"/>
    </source>
</evidence>
<dbReference type="RefSeq" id="WP_095608272.1">
    <property type="nucleotide sequence ID" value="NZ_LMVN01000007.1"/>
</dbReference>
<accession>A0A2A2HET1</accession>
<dbReference type="OrthoDB" id="132546at2157"/>
<dbReference type="InterPro" id="IPR001296">
    <property type="entry name" value="Glyco_trans_1"/>
</dbReference>
<sequence>MNILQVIPYFTFARGGDVAVCYNLARQLTKKGHNVTILTTNFEYNPEDTDAIKNLKMVPVDYKFNFALFIYTPLMKKWLDENITNFDIIHLHEFRSYQNNIVMKYACKYNIPYIIEPHTSTPTHVGSTYFKKIYDLIYGKRLMRNASGVIAVSEYEAKYDRLMRSDNIDVIYNGMDFDEFKNLDNINYDKIDQPYILYLGRLDKLKGINHIIEAFSKLPPEFSNYKLIIAGKINDYKKTLDEIIQKHNLKDRVIFTGFIKQSEKIALFKDASLFVNPVKYMGGVSLTVFESILAGTPVIVTRQSGEVIEKIDAGLIVKYADVDELKDTMIKSLTDEKLTQKQLENGQNYIYNNLSWSDVTDKIIEVYKKHVNKGDI</sequence>